<reference evidence="4" key="1">
    <citation type="journal article" date="2019" name="Int. J. Syst. Evol. Microbiol.">
        <title>The Global Catalogue of Microorganisms (GCM) 10K type strain sequencing project: providing services to taxonomists for standard genome sequencing and annotation.</title>
        <authorList>
            <consortium name="The Broad Institute Genomics Platform"/>
            <consortium name="The Broad Institute Genome Sequencing Center for Infectious Disease"/>
            <person name="Wu L."/>
            <person name="Ma J."/>
        </authorList>
    </citation>
    <scope>NUCLEOTIDE SEQUENCE [LARGE SCALE GENOMIC DNA]</scope>
    <source>
        <strain evidence="4">JCM 17021</strain>
    </source>
</reference>
<comment type="caution">
    <text evidence="3">The sequence shown here is derived from an EMBL/GenBank/DDBJ whole genome shotgun (WGS) entry which is preliminary data.</text>
</comment>
<protein>
    <recommendedName>
        <fullName evidence="5">DUF4012 domain-containing protein</fullName>
    </recommendedName>
</protein>
<dbReference type="EMBL" id="BAABCN010000012">
    <property type="protein sequence ID" value="GAA3888248.1"/>
    <property type="molecule type" value="Genomic_DNA"/>
</dbReference>
<gene>
    <name evidence="3" type="ORF">GCM10022381_32700</name>
</gene>
<sequence length="311" mass="32427">MSTTPLPSDSTGESGGPAAPGTAAATDAIPAVARHKNRLHLGLVLGAALVVALAIAVPVLHVIAQSDYDAARKSLAFKQSTVAPLVDATRSTLADATALLDESDGHVLDETPRTQLAAAIAEADRRVVVVEKEIAASVTAATAEPQASVLLAGFPLRHGVSTLEAFALNDAGELAEIESNLAPPMSAVTDAVAAWETEQKRLRFTKDVYAAGWYPELDACLGPVDLTKRYGVATIAEHWSCGGRDFPDDAGTLIELTGLNAGTYRVEGIVAMLDQSTATTADLPRGYDLLYQTCQNGQSSTMSMTALTKVD</sequence>
<keyword evidence="2" id="KW-1133">Transmembrane helix</keyword>
<evidence type="ECO:0000256" key="1">
    <source>
        <dbReference type="SAM" id="MobiDB-lite"/>
    </source>
</evidence>
<evidence type="ECO:0000313" key="3">
    <source>
        <dbReference type="EMBL" id="GAA3888248.1"/>
    </source>
</evidence>
<feature type="transmembrane region" description="Helical" evidence="2">
    <location>
        <begin position="43"/>
        <end position="64"/>
    </location>
</feature>
<proteinExistence type="predicted"/>
<keyword evidence="4" id="KW-1185">Reference proteome</keyword>
<evidence type="ECO:0000256" key="2">
    <source>
        <dbReference type="SAM" id="Phobius"/>
    </source>
</evidence>
<keyword evidence="2" id="KW-0812">Transmembrane</keyword>
<dbReference type="RefSeq" id="WP_345068644.1">
    <property type="nucleotide sequence ID" value="NZ_BAABCN010000012.1"/>
</dbReference>
<accession>A0ABP7KUA8</accession>
<feature type="region of interest" description="Disordered" evidence="1">
    <location>
        <begin position="1"/>
        <end position="23"/>
    </location>
</feature>
<organism evidence="3 4">
    <name type="scientific">Leifsonia kafniensis</name>
    <dbReference type="NCBI Taxonomy" id="475957"/>
    <lineage>
        <taxon>Bacteria</taxon>
        <taxon>Bacillati</taxon>
        <taxon>Actinomycetota</taxon>
        <taxon>Actinomycetes</taxon>
        <taxon>Micrococcales</taxon>
        <taxon>Microbacteriaceae</taxon>
        <taxon>Leifsonia</taxon>
    </lineage>
</organism>
<keyword evidence="2" id="KW-0472">Membrane</keyword>
<dbReference type="Proteomes" id="UP001501803">
    <property type="component" value="Unassembled WGS sequence"/>
</dbReference>
<evidence type="ECO:0000313" key="4">
    <source>
        <dbReference type="Proteomes" id="UP001501803"/>
    </source>
</evidence>
<feature type="compositionally biased region" description="Polar residues" evidence="1">
    <location>
        <begin position="1"/>
        <end position="10"/>
    </location>
</feature>
<name>A0ABP7KUA8_9MICO</name>
<evidence type="ECO:0008006" key="5">
    <source>
        <dbReference type="Google" id="ProtNLM"/>
    </source>
</evidence>